<reference evidence="3" key="1">
    <citation type="submission" date="2023-01" db="EMBL/GenBank/DDBJ databases">
        <title>Genome assembly of the deep-sea coral Lophelia pertusa.</title>
        <authorList>
            <person name="Herrera S."/>
            <person name="Cordes E."/>
        </authorList>
    </citation>
    <scope>NUCLEOTIDE SEQUENCE</scope>
    <source>
        <strain evidence="3">USNM1676648</strain>
        <tissue evidence="3">Polyp</tissue>
    </source>
</reference>
<dbReference type="Pfam" id="PF00615">
    <property type="entry name" value="RGS"/>
    <property type="match status" value="1"/>
</dbReference>
<dbReference type="InterPro" id="IPR044926">
    <property type="entry name" value="RGS_subdomain_2"/>
</dbReference>
<sequence length="210" mass="24104">MAFKQDNSLEPIFEMECLVKDIKANPRIVLSKELPKKIFKCITQEEPSPNCFDDCQAQVYEILGEESFYGTFLKSQAYIRCLLDLEIPLEKPDDVETSSNADDDDIASIDSELSQPEESGVVVKLWTPDDDIRLNATITETGSCKDEGKHMQCTPSMFTVHLQKEPNLGQFSDDTVILMIYTCISRKSLLQFPHYFFLENEHLTIWTRNF</sequence>
<proteinExistence type="predicted"/>
<dbReference type="AlphaFoldDB" id="A0A9W9Z096"/>
<accession>A0A9W9Z096</accession>
<evidence type="ECO:0000259" key="2">
    <source>
        <dbReference type="Pfam" id="PF00615"/>
    </source>
</evidence>
<name>A0A9W9Z096_9CNID</name>
<protein>
    <submittedName>
        <fullName evidence="3">Sorting nexin 13</fullName>
    </submittedName>
</protein>
<evidence type="ECO:0000313" key="3">
    <source>
        <dbReference type="EMBL" id="KAJ7371333.1"/>
    </source>
</evidence>
<keyword evidence="4" id="KW-1185">Reference proteome</keyword>
<feature type="compositionally biased region" description="Acidic residues" evidence="1">
    <location>
        <begin position="95"/>
        <end position="107"/>
    </location>
</feature>
<dbReference type="Gene3D" id="1.10.167.10">
    <property type="entry name" value="Regulator of G-protein Signalling 4, domain 2"/>
    <property type="match status" value="1"/>
</dbReference>
<dbReference type="EMBL" id="MU826848">
    <property type="protein sequence ID" value="KAJ7371333.1"/>
    <property type="molecule type" value="Genomic_DNA"/>
</dbReference>
<dbReference type="Proteomes" id="UP001163046">
    <property type="component" value="Unassembled WGS sequence"/>
</dbReference>
<evidence type="ECO:0000313" key="4">
    <source>
        <dbReference type="Proteomes" id="UP001163046"/>
    </source>
</evidence>
<evidence type="ECO:0000256" key="1">
    <source>
        <dbReference type="SAM" id="MobiDB-lite"/>
    </source>
</evidence>
<organism evidence="3 4">
    <name type="scientific">Desmophyllum pertusum</name>
    <dbReference type="NCBI Taxonomy" id="174260"/>
    <lineage>
        <taxon>Eukaryota</taxon>
        <taxon>Metazoa</taxon>
        <taxon>Cnidaria</taxon>
        <taxon>Anthozoa</taxon>
        <taxon>Hexacorallia</taxon>
        <taxon>Scleractinia</taxon>
        <taxon>Caryophylliina</taxon>
        <taxon>Caryophylliidae</taxon>
        <taxon>Desmophyllum</taxon>
    </lineage>
</organism>
<dbReference type="InterPro" id="IPR036305">
    <property type="entry name" value="RGS_sf"/>
</dbReference>
<dbReference type="SUPFAM" id="SSF48097">
    <property type="entry name" value="Regulator of G-protein signaling, RGS"/>
    <property type="match status" value="1"/>
</dbReference>
<dbReference type="InterPro" id="IPR016137">
    <property type="entry name" value="RGS"/>
</dbReference>
<gene>
    <name evidence="3" type="primary">SNX13_2</name>
    <name evidence="3" type="ORF">OS493_026431</name>
</gene>
<comment type="caution">
    <text evidence="3">The sequence shown here is derived from an EMBL/GenBank/DDBJ whole genome shotgun (WGS) entry which is preliminary data.</text>
</comment>
<feature type="region of interest" description="Disordered" evidence="1">
    <location>
        <begin position="93"/>
        <end position="115"/>
    </location>
</feature>
<feature type="domain" description="RGS" evidence="2">
    <location>
        <begin position="26"/>
        <end position="80"/>
    </location>
</feature>